<feature type="compositionally biased region" description="Polar residues" evidence="1">
    <location>
        <begin position="159"/>
        <end position="168"/>
    </location>
</feature>
<dbReference type="EMBL" id="KI669460">
    <property type="protein sequence ID" value="OCF59756.1"/>
    <property type="molecule type" value="Genomic_DNA"/>
</dbReference>
<feature type="region of interest" description="Disordered" evidence="1">
    <location>
        <begin position="106"/>
        <end position="168"/>
    </location>
</feature>
<reference evidence="3" key="2">
    <citation type="submission" date="2013-12" db="EMBL/GenBank/DDBJ databases">
        <title>Evolution of pathogenesis and genome organization in the Tremellales.</title>
        <authorList>
            <person name="Cuomo C."/>
            <person name="Litvintseva A."/>
            <person name="Heitman J."/>
            <person name="Chen Y."/>
            <person name="Sun S."/>
            <person name="Springer D."/>
            <person name="Dromer F."/>
            <person name="Young S."/>
            <person name="Zeng Q."/>
            <person name="Chapman S."/>
            <person name="Gujja S."/>
            <person name="Saif S."/>
            <person name="Birren B."/>
        </authorList>
    </citation>
    <scope>NUCLEOTIDE SEQUENCE [LARGE SCALE GENOMIC DNA]</scope>
    <source>
        <strain evidence="3">CBS 10435</strain>
    </source>
</reference>
<accession>A0A1B9IW63</accession>
<keyword evidence="3" id="KW-1185">Reference proteome</keyword>
<feature type="compositionally biased region" description="Polar residues" evidence="1">
    <location>
        <begin position="12"/>
        <end position="22"/>
    </location>
</feature>
<protein>
    <submittedName>
        <fullName evidence="2">Uncharacterized protein</fullName>
    </submittedName>
</protein>
<evidence type="ECO:0000313" key="2">
    <source>
        <dbReference type="EMBL" id="OCF59756.1"/>
    </source>
</evidence>
<dbReference type="AlphaFoldDB" id="A0A1B9IW63"/>
<evidence type="ECO:0000313" key="3">
    <source>
        <dbReference type="Proteomes" id="UP000092583"/>
    </source>
</evidence>
<proteinExistence type="predicted"/>
<gene>
    <name evidence="2" type="ORF">L486_02429</name>
</gene>
<feature type="compositionally biased region" description="Basic and acidic residues" evidence="1">
    <location>
        <begin position="23"/>
        <end position="44"/>
    </location>
</feature>
<sequence length="168" mass="18034">MSVAYLRVYTGRNPNGSNITVQRSRDSGGRGRLDSTSEIRDTDASRYGSESKAPAVPSGATQLKEYFKDESGSNGETKHVRDPRTKALAWITLAELVRLIDPGQTQARTGTTYGSELKTPGSCEESHPGSLAFSHSPAGTIVQEVTGDTARPLEDNGWQIVSSSDTTE</sequence>
<organism evidence="2 3">
    <name type="scientific">Kwoniella mangroviensis CBS 10435</name>
    <dbReference type="NCBI Taxonomy" id="1331196"/>
    <lineage>
        <taxon>Eukaryota</taxon>
        <taxon>Fungi</taxon>
        <taxon>Dikarya</taxon>
        <taxon>Basidiomycota</taxon>
        <taxon>Agaricomycotina</taxon>
        <taxon>Tremellomycetes</taxon>
        <taxon>Tremellales</taxon>
        <taxon>Cryptococcaceae</taxon>
        <taxon>Kwoniella</taxon>
    </lineage>
</organism>
<dbReference type="Proteomes" id="UP000092583">
    <property type="component" value="Unassembled WGS sequence"/>
</dbReference>
<feature type="region of interest" description="Disordered" evidence="1">
    <location>
        <begin position="12"/>
        <end position="61"/>
    </location>
</feature>
<evidence type="ECO:0000256" key="1">
    <source>
        <dbReference type="SAM" id="MobiDB-lite"/>
    </source>
</evidence>
<name>A0A1B9IW63_9TREE</name>
<reference evidence="2 3" key="1">
    <citation type="submission" date="2013-07" db="EMBL/GenBank/DDBJ databases">
        <title>The Genome Sequence of Kwoniella mangroviensis CBS10435.</title>
        <authorList>
            <consortium name="The Broad Institute Genome Sequencing Platform"/>
            <person name="Cuomo C."/>
            <person name="Litvintseva A."/>
            <person name="Chen Y."/>
            <person name="Heitman J."/>
            <person name="Sun S."/>
            <person name="Springer D."/>
            <person name="Dromer F."/>
            <person name="Young S.K."/>
            <person name="Zeng Q."/>
            <person name="Gargeya S."/>
            <person name="Fitzgerald M."/>
            <person name="Abouelleil A."/>
            <person name="Alvarado L."/>
            <person name="Berlin A.M."/>
            <person name="Chapman S.B."/>
            <person name="Dewar J."/>
            <person name="Goldberg J."/>
            <person name="Griggs A."/>
            <person name="Gujja S."/>
            <person name="Hansen M."/>
            <person name="Howarth C."/>
            <person name="Imamovic A."/>
            <person name="Larimer J."/>
            <person name="McCowan C."/>
            <person name="Murphy C."/>
            <person name="Pearson M."/>
            <person name="Priest M."/>
            <person name="Roberts A."/>
            <person name="Saif S."/>
            <person name="Shea T."/>
            <person name="Sykes S."/>
            <person name="Wortman J."/>
            <person name="Nusbaum C."/>
            <person name="Birren B."/>
        </authorList>
    </citation>
    <scope>NUCLEOTIDE SEQUENCE [LARGE SCALE GENOMIC DNA]</scope>
    <source>
        <strain evidence="2 3">CBS 10435</strain>
    </source>
</reference>